<protein>
    <recommendedName>
        <fullName evidence="4">Secreted protein</fullName>
    </recommendedName>
</protein>
<keyword evidence="3" id="KW-1185">Reference proteome</keyword>
<feature type="signal peptide" evidence="1">
    <location>
        <begin position="1"/>
        <end position="19"/>
    </location>
</feature>
<dbReference type="Proteomes" id="UP000799771">
    <property type="component" value="Unassembled WGS sequence"/>
</dbReference>
<dbReference type="PROSITE" id="PS51257">
    <property type="entry name" value="PROKAR_LIPOPROTEIN"/>
    <property type="match status" value="1"/>
</dbReference>
<dbReference type="RefSeq" id="XP_033525306.1">
    <property type="nucleotide sequence ID" value="XM_033662544.1"/>
</dbReference>
<accession>A0A6A6AG78</accession>
<dbReference type="GeneID" id="54402976"/>
<dbReference type="EMBL" id="ML977503">
    <property type="protein sequence ID" value="KAF2130919.1"/>
    <property type="molecule type" value="Genomic_DNA"/>
</dbReference>
<evidence type="ECO:0008006" key="4">
    <source>
        <dbReference type="Google" id="ProtNLM"/>
    </source>
</evidence>
<keyword evidence="1" id="KW-0732">Signal</keyword>
<reference evidence="2" key="1">
    <citation type="journal article" date="2020" name="Stud. Mycol.">
        <title>101 Dothideomycetes genomes: a test case for predicting lifestyles and emergence of pathogens.</title>
        <authorList>
            <person name="Haridas S."/>
            <person name="Albert R."/>
            <person name="Binder M."/>
            <person name="Bloem J."/>
            <person name="Labutti K."/>
            <person name="Salamov A."/>
            <person name="Andreopoulos B."/>
            <person name="Baker S."/>
            <person name="Barry K."/>
            <person name="Bills G."/>
            <person name="Bluhm B."/>
            <person name="Cannon C."/>
            <person name="Castanera R."/>
            <person name="Culley D."/>
            <person name="Daum C."/>
            <person name="Ezra D."/>
            <person name="Gonzalez J."/>
            <person name="Henrissat B."/>
            <person name="Kuo A."/>
            <person name="Liang C."/>
            <person name="Lipzen A."/>
            <person name="Lutzoni F."/>
            <person name="Magnuson J."/>
            <person name="Mondo S."/>
            <person name="Nolan M."/>
            <person name="Ohm R."/>
            <person name="Pangilinan J."/>
            <person name="Park H.-J."/>
            <person name="Ramirez L."/>
            <person name="Alfaro M."/>
            <person name="Sun H."/>
            <person name="Tritt A."/>
            <person name="Yoshinaga Y."/>
            <person name="Zwiers L.-H."/>
            <person name="Turgeon B."/>
            <person name="Goodwin S."/>
            <person name="Spatafora J."/>
            <person name="Crous P."/>
            <person name="Grigoriev I."/>
        </authorList>
    </citation>
    <scope>NUCLEOTIDE SEQUENCE</scope>
    <source>
        <strain evidence="2">CBS 119687</strain>
    </source>
</reference>
<organism evidence="2 3">
    <name type="scientific">Dothidotthia symphoricarpi CBS 119687</name>
    <dbReference type="NCBI Taxonomy" id="1392245"/>
    <lineage>
        <taxon>Eukaryota</taxon>
        <taxon>Fungi</taxon>
        <taxon>Dikarya</taxon>
        <taxon>Ascomycota</taxon>
        <taxon>Pezizomycotina</taxon>
        <taxon>Dothideomycetes</taxon>
        <taxon>Pleosporomycetidae</taxon>
        <taxon>Pleosporales</taxon>
        <taxon>Dothidotthiaceae</taxon>
        <taxon>Dothidotthia</taxon>
    </lineage>
</organism>
<proteinExistence type="predicted"/>
<sequence>MHQLIKLWAFLFAFVGCELELYTTSLKLVHIRGTGFCLIRLAAAVCWRCYKPAFWGSKDVLLNVIRNELLLPSLLATIP</sequence>
<evidence type="ECO:0000313" key="2">
    <source>
        <dbReference type="EMBL" id="KAF2130919.1"/>
    </source>
</evidence>
<evidence type="ECO:0000313" key="3">
    <source>
        <dbReference type="Proteomes" id="UP000799771"/>
    </source>
</evidence>
<evidence type="ECO:0000256" key="1">
    <source>
        <dbReference type="SAM" id="SignalP"/>
    </source>
</evidence>
<feature type="chain" id="PRO_5025604899" description="Secreted protein" evidence="1">
    <location>
        <begin position="20"/>
        <end position="79"/>
    </location>
</feature>
<dbReference type="AlphaFoldDB" id="A0A6A6AG78"/>
<gene>
    <name evidence="2" type="ORF">P153DRAFT_206704</name>
</gene>
<name>A0A6A6AG78_9PLEO</name>